<dbReference type="Proteomes" id="UP001500827">
    <property type="component" value="Unassembled WGS sequence"/>
</dbReference>
<name>A0ABP7KUK6_9SPHN</name>
<sequence length="300" mass="34498">MKPTVVIHTNDKQMLGALVAAHSHRRNSRDPSAFDIKIIRAEDYPELQQSGRTIFRGGHERPWDPNDLQSFTPLRFSVPDLMGHQGLALVTDPDIFAVGDVGELFARDLEGKAIWCRPRPGYEKITDPLATSVMLLDCAMLPHWRFERNLADLWSHKIDYLDWINLKLENLSTIGLLEREWNDFDNLTPRTKLVHNTKRRTQPWKTGLPIDFTFKERKGLLNLAPKLVRLLAPSYTRHPDRNQEAYFYALLAEAMDLGSITQEQVEKEARLGHVRPDSPELIERYRGHLWPAEQAAPKAA</sequence>
<comment type="caution">
    <text evidence="1">The sequence shown here is derived from an EMBL/GenBank/DDBJ whole genome shotgun (WGS) entry which is preliminary data.</text>
</comment>
<reference evidence="2" key="1">
    <citation type="journal article" date="2019" name="Int. J. Syst. Evol. Microbiol.">
        <title>The Global Catalogue of Microorganisms (GCM) 10K type strain sequencing project: providing services to taxonomists for standard genome sequencing and annotation.</title>
        <authorList>
            <consortium name="The Broad Institute Genomics Platform"/>
            <consortium name="The Broad Institute Genome Sequencing Center for Infectious Disease"/>
            <person name="Wu L."/>
            <person name="Ma J."/>
        </authorList>
    </citation>
    <scope>NUCLEOTIDE SEQUENCE [LARGE SCALE GENOMIC DNA]</scope>
    <source>
        <strain evidence="2">JCM 17543</strain>
    </source>
</reference>
<protein>
    <submittedName>
        <fullName evidence="1">Uncharacterized protein</fullName>
    </submittedName>
</protein>
<evidence type="ECO:0000313" key="1">
    <source>
        <dbReference type="EMBL" id="GAA3885716.1"/>
    </source>
</evidence>
<dbReference type="EMBL" id="BAABBM010000001">
    <property type="protein sequence ID" value="GAA3885716.1"/>
    <property type="molecule type" value="Genomic_DNA"/>
</dbReference>
<dbReference type="InterPro" id="IPR029044">
    <property type="entry name" value="Nucleotide-diphossugar_trans"/>
</dbReference>
<dbReference type="RefSeq" id="WP_344697724.1">
    <property type="nucleotide sequence ID" value="NZ_BAABBM010000001.1"/>
</dbReference>
<proteinExistence type="predicted"/>
<dbReference type="SUPFAM" id="SSF53448">
    <property type="entry name" value="Nucleotide-diphospho-sugar transferases"/>
    <property type="match status" value="1"/>
</dbReference>
<accession>A0ABP7KUK6</accession>
<dbReference type="Gene3D" id="3.90.550.10">
    <property type="entry name" value="Spore Coat Polysaccharide Biosynthesis Protein SpsA, Chain A"/>
    <property type="match status" value="1"/>
</dbReference>
<keyword evidence="2" id="KW-1185">Reference proteome</keyword>
<evidence type="ECO:0000313" key="2">
    <source>
        <dbReference type="Proteomes" id="UP001500827"/>
    </source>
</evidence>
<organism evidence="1 2">
    <name type="scientific">Sphingomonas limnosediminicola</name>
    <dbReference type="NCBI Taxonomy" id="940133"/>
    <lineage>
        <taxon>Bacteria</taxon>
        <taxon>Pseudomonadati</taxon>
        <taxon>Pseudomonadota</taxon>
        <taxon>Alphaproteobacteria</taxon>
        <taxon>Sphingomonadales</taxon>
        <taxon>Sphingomonadaceae</taxon>
        <taxon>Sphingomonas</taxon>
    </lineage>
</organism>
<gene>
    <name evidence="1" type="ORF">GCM10022276_00890</name>
</gene>